<organism evidence="1 2">
    <name type="scientific">Streptosporangium becharense</name>
    <dbReference type="NCBI Taxonomy" id="1816182"/>
    <lineage>
        <taxon>Bacteria</taxon>
        <taxon>Bacillati</taxon>
        <taxon>Actinomycetota</taxon>
        <taxon>Actinomycetes</taxon>
        <taxon>Streptosporangiales</taxon>
        <taxon>Streptosporangiaceae</taxon>
        <taxon>Streptosporangium</taxon>
    </lineage>
</organism>
<reference evidence="1 2" key="1">
    <citation type="submission" date="2020-08" db="EMBL/GenBank/DDBJ databases">
        <title>Sequencing the genomes of 1000 actinobacteria strains.</title>
        <authorList>
            <person name="Klenk H.-P."/>
        </authorList>
    </citation>
    <scope>NUCLEOTIDE SEQUENCE [LARGE SCALE GENOMIC DNA]</scope>
    <source>
        <strain evidence="1 2">DSM 46887</strain>
    </source>
</reference>
<dbReference type="EMBL" id="JACHMP010000001">
    <property type="protein sequence ID" value="MBB5819522.1"/>
    <property type="molecule type" value="Genomic_DNA"/>
</dbReference>
<dbReference type="AlphaFoldDB" id="A0A7W9MFX8"/>
<keyword evidence="2" id="KW-1185">Reference proteome</keyword>
<dbReference type="Proteomes" id="UP000540685">
    <property type="component" value="Unassembled WGS sequence"/>
</dbReference>
<sequence>MNLVGNRSQFERLLTTVGTYWGNRLPRPEGGDCVVVEALHQDIRVIMRNLVVANAIRCVVPSRLVVVTGTDEQWSETLWQDFDVEHVRSLAGAFGASEVLNVHELAGNLDAGAVAGHLPADFEGPPTRRRVPPVDPALLRRFVDATVCRLNLVPRLSPAAGADPAYLARHARGAAFSAFYDELFDAVTPVAFVTSHVDYDQWGLAVESAMRRDVPVVHVQSTGSLKAYTLFPEKRTGQVSYRAELTRQIGDYFERAVWPNRRILRASAELVTWRAKGNLGRPSWWRAGAFAAAELQNEVERDQLRAHALRRLGFELDRPVVTVFNHAVSDALGTNVEVFDDLARWFEETAEYAASDITANWVFLDHPSQFRYDSTGFFEQVAERYAGRSHMVFRPSVAISKNMLWSLTDLGVTVRGSVSNELPAFGIPVIQAGWSEWSSCGLSFVAEDRPSYWSLLETAIAKAAKGRPVLGEEQRERARLWLWFYRCATDVTSPLVPAWDTGAGNELLRTLFINMSHVESDGDPLFSSVTRMWERREPFLTRFDLLSPDALASATFPLRSS</sequence>
<gene>
    <name evidence="1" type="ORF">F4562_002584</name>
</gene>
<evidence type="ECO:0000313" key="2">
    <source>
        <dbReference type="Proteomes" id="UP000540685"/>
    </source>
</evidence>
<dbReference type="RefSeq" id="WP_184538376.1">
    <property type="nucleotide sequence ID" value="NZ_JACHMP010000001.1"/>
</dbReference>
<comment type="caution">
    <text evidence="1">The sequence shown here is derived from an EMBL/GenBank/DDBJ whole genome shotgun (WGS) entry which is preliminary data.</text>
</comment>
<name>A0A7W9MFX8_9ACTN</name>
<evidence type="ECO:0000313" key="1">
    <source>
        <dbReference type="EMBL" id="MBB5819522.1"/>
    </source>
</evidence>
<accession>A0A7W9MFX8</accession>
<protein>
    <submittedName>
        <fullName evidence="1">Uncharacterized protein</fullName>
    </submittedName>
</protein>
<proteinExistence type="predicted"/>